<dbReference type="KEGG" id="cmiu:B1H56_11400"/>
<proteinExistence type="predicted"/>
<dbReference type="Proteomes" id="UP000070366">
    <property type="component" value="Unassembled WGS sequence"/>
</dbReference>
<organism evidence="1 2">
    <name type="scientific">Christensenella minuta</name>
    <dbReference type="NCBI Taxonomy" id="626937"/>
    <lineage>
        <taxon>Bacteria</taxon>
        <taxon>Bacillati</taxon>
        <taxon>Bacillota</taxon>
        <taxon>Clostridia</taxon>
        <taxon>Christensenellales</taxon>
        <taxon>Christensenellaceae</taxon>
        <taxon>Christensenella</taxon>
    </lineage>
</organism>
<evidence type="ECO:0000313" key="2">
    <source>
        <dbReference type="Proteomes" id="UP000070366"/>
    </source>
</evidence>
<dbReference type="RefSeq" id="WP_066519896.1">
    <property type="nucleotide sequence ID" value="NZ_CABMOF010000002.1"/>
</dbReference>
<dbReference type="OrthoDB" id="2062463at2"/>
<comment type="caution">
    <text evidence="1">The sequence shown here is derived from an EMBL/GenBank/DDBJ whole genome shotgun (WGS) entry which is preliminary data.</text>
</comment>
<evidence type="ECO:0008006" key="3">
    <source>
        <dbReference type="Google" id="ProtNLM"/>
    </source>
</evidence>
<dbReference type="STRING" id="626937.HMPREF3293_01732"/>
<protein>
    <recommendedName>
        <fullName evidence="3">DUF2007 domain-containing protein</fullName>
    </recommendedName>
</protein>
<sequence>MEKRVLLASTASAVETAMITDVLDQNGIPVITQPRSRYFGEAMNAYTGSSLYGDDIFVSEADFTAAQDAVEGMISGEN</sequence>
<name>A0A136Q4A1_9FIRM</name>
<evidence type="ECO:0000313" key="1">
    <source>
        <dbReference type="EMBL" id="KXK65518.1"/>
    </source>
</evidence>
<dbReference type="EMBL" id="LSZW01000061">
    <property type="protein sequence ID" value="KXK65518.1"/>
    <property type="molecule type" value="Genomic_DNA"/>
</dbReference>
<gene>
    <name evidence="1" type="ORF">HMPREF3293_01732</name>
</gene>
<dbReference type="AlphaFoldDB" id="A0A136Q4A1"/>
<reference evidence="1 2" key="1">
    <citation type="submission" date="2016-02" db="EMBL/GenBank/DDBJ databases">
        <authorList>
            <person name="Wen L."/>
            <person name="He K."/>
            <person name="Yang H."/>
        </authorList>
    </citation>
    <scope>NUCLEOTIDE SEQUENCE [LARGE SCALE GENOMIC DNA]</scope>
    <source>
        <strain evidence="1 2">DSM 22607</strain>
    </source>
</reference>
<keyword evidence="2" id="KW-1185">Reference proteome</keyword>
<accession>A0A136Q4A1</accession>